<dbReference type="InterPro" id="IPR016140">
    <property type="entry name" value="Bifunc_inhib/LTP/seed_store"/>
</dbReference>
<proteinExistence type="predicted"/>
<dbReference type="SUPFAM" id="SSF47699">
    <property type="entry name" value="Bifunctional inhibitor/lipid-transfer protein/seed storage 2S albumin"/>
    <property type="match status" value="1"/>
</dbReference>
<accession>A0A4D6MZQ4</accession>
<dbReference type="PANTHER" id="PTHR33122:SF63">
    <property type="entry name" value="BIFUNCTIONAL INHIBITOR_PLANT LIPID TRANSFER PROTEIN_SEED STORAGE HELICAL DOMAIN-CONTAINING PROTEIN"/>
    <property type="match status" value="1"/>
</dbReference>
<feature type="signal peptide" evidence="1">
    <location>
        <begin position="1"/>
        <end position="24"/>
    </location>
</feature>
<dbReference type="Gramene" id="Vigun07g296400.1.v1.2">
    <property type="protein sequence ID" value="Vigun07g296400.1.v1.2.CDS.1"/>
    <property type="gene ID" value="Vigun07g296400.v1.2"/>
</dbReference>
<name>A0A4D6MZQ4_VIGUN</name>
<keyword evidence="1" id="KW-0732">Signal</keyword>
<dbReference type="InterPro" id="IPR044741">
    <property type="entry name" value="NsLTP-like"/>
</dbReference>
<dbReference type="AlphaFoldDB" id="A0A4D6MZQ4"/>
<dbReference type="InterPro" id="IPR039265">
    <property type="entry name" value="DIR1-like"/>
</dbReference>
<dbReference type="Pfam" id="PF14368">
    <property type="entry name" value="LTP_2"/>
    <property type="match status" value="1"/>
</dbReference>
<dbReference type="GO" id="GO:0009627">
    <property type="term" value="P:systemic acquired resistance"/>
    <property type="evidence" value="ECO:0007669"/>
    <property type="project" value="InterPro"/>
</dbReference>
<dbReference type="EMBL" id="CP039353">
    <property type="protein sequence ID" value="QCE05669.1"/>
    <property type="molecule type" value="Genomic_DNA"/>
</dbReference>
<protein>
    <recommendedName>
        <fullName evidence="2">Bifunctional inhibitor/plant lipid transfer protein/seed storage helical domain-containing protein</fullName>
    </recommendedName>
</protein>
<evidence type="ECO:0000256" key="1">
    <source>
        <dbReference type="SAM" id="SignalP"/>
    </source>
</evidence>
<dbReference type="Gene3D" id="1.10.110.10">
    <property type="entry name" value="Plant lipid-transfer and hydrophobic proteins"/>
    <property type="match status" value="1"/>
</dbReference>
<evidence type="ECO:0000259" key="2">
    <source>
        <dbReference type="Pfam" id="PF14368"/>
    </source>
</evidence>
<dbReference type="InterPro" id="IPR036312">
    <property type="entry name" value="Bifun_inhib/LTP/seed_sf"/>
</dbReference>
<dbReference type="Proteomes" id="UP000501690">
    <property type="component" value="Linkage Group LG9"/>
</dbReference>
<feature type="domain" description="Bifunctional inhibitor/plant lipid transfer protein/seed storage helical" evidence="2">
    <location>
        <begin position="11"/>
        <end position="100"/>
    </location>
</feature>
<organism evidence="3 4">
    <name type="scientific">Vigna unguiculata</name>
    <name type="common">Cowpea</name>
    <dbReference type="NCBI Taxonomy" id="3917"/>
    <lineage>
        <taxon>Eukaryota</taxon>
        <taxon>Viridiplantae</taxon>
        <taxon>Streptophyta</taxon>
        <taxon>Embryophyta</taxon>
        <taxon>Tracheophyta</taxon>
        <taxon>Spermatophyta</taxon>
        <taxon>Magnoliopsida</taxon>
        <taxon>eudicotyledons</taxon>
        <taxon>Gunneridae</taxon>
        <taxon>Pentapetalae</taxon>
        <taxon>rosids</taxon>
        <taxon>fabids</taxon>
        <taxon>Fabales</taxon>
        <taxon>Fabaceae</taxon>
        <taxon>Papilionoideae</taxon>
        <taxon>50 kb inversion clade</taxon>
        <taxon>NPAAA clade</taxon>
        <taxon>indigoferoid/millettioid clade</taxon>
        <taxon>Phaseoleae</taxon>
        <taxon>Vigna</taxon>
    </lineage>
</organism>
<dbReference type="GO" id="GO:0005504">
    <property type="term" value="F:fatty acid binding"/>
    <property type="evidence" value="ECO:0007669"/>
    <property type="project" value="InterPro"/>
</dbReference>
<sequence length="104" mass="10778">MMKMNAIVVAVAMMVAMEVLLTGAATDAMDLCGVPSSDLMKCLPAVTPPSPSEPSKDCCSVINIVDLKCLCGFKSSPLLPALGIDPKLALELPAKCKIGKTIPC</sequence>
<evidence type="ECO:0000313" key="4">
    <source>
        <dbReference type="Proteomes" id="UP000501690"/>
    </source>
</evidence>
<feature type="chain" id="PRO_5020041769" description="Bifunctional inhibitor/plant lipid transfer protein/seed storage helical domain-containing protein" evidence="1">
    <location>
        <begin position="25"/>
        <end position="104"/>
    </location>
</feature>
<gene>
    <name evidence="3" type="ORF">DEO72_LG9g674</name>
</gene>
<dbReference type="CDD" id="cd04660">
    <property type="entry name" value="nsLTP_like"/>
    <property type="match status" value="1"/>
</dbReference>
<keyword evidence="4" id="KW-1185">Reference proteome</keyword>
<dbReference type="PANTHER" id="PTHR33122">
    <property type="entry name" value="LIPID BINDING PROTEIN-RELATED"/>
    <property type="match status" value="1"/>
</dbReference>
<reference evidence="3 4" key="1">
    <citation type="submission" date="2019-04" db="EMBL/GenBank/DDBJ databases">
        <title>An improved genome assembly and genetic linkage map for asparagus bean, Vigna unguiculata ssp. sesquipedialis.</title>
        <authorList>
            <person name="Xia Q."/>
            <person name="Zhang R."/>
            <person name="Dong Y."/>
        </authorList>
    </citation>
    <scope>NUCLEOTIDE SEQUENCE [LARGE SCALE GENOMIC DNA]</scope>
    <source>
        <tissue evidence="3">Leaf</tissue>
    </source>
</reference>
<dbReference type="OrthoDB" id="643149at2759"/>
<evidence type="ECO:0000313" key="3">
    <source>
        <dbReference type="EMBL" id="QCE05669.1"/>
    </source>
</evidence>